<dbReference type="AlphaFoldDB" id="E3HD71"/>
<dbReference type="Pfam" id="PF01810">
    <property type="entry name" value="LysE"/>
    <property type="match status" value="1"/>
</dbReference>
<dbReference type="RefSeq" id="WP_013389199.1">
    <property type="nucleotide sequence ID" value="NC_014633.1"/>
</dbReference>
<dbReference type="GO" id="GO:0005886">
    <property type="term" value="C:plasma membrane"/>
    <property type="evidence" value="ECO:0007669"/>
    <property type="project" value="UniProtKB-SubCell"/>
</dbReference>
<dbReference type="EMBL" id="CP002282">
    <property type="protein sequence ID" value="ADO84547.1"/>
    <property type="molecule type" value="Genomic_DNA"/>
</dbReference>
<evidence type="ECO:0000256" key="1">
    <source>
        <dbReference type="ARBA" id="ARBA00004651"/>
    </source>
</evidence>
<feature type="transmembrane region" description="Helical" evidence="6">
    <location>
        <begin position="6"/>
        <end position="30"/>
    </location>
</feature>
<proteinExistence type="predicted"/>
<feature type="transmembrane region" description="Helical" evidence="6">
    <location>
        <begin position="185"/>
        <end position="206"/>
    </location>
</feature>
<evidence type="ECO:0000256" key="5">
    <source>
        <dbReference type="ARBA" id="ARBA00023136"/>
    </source>
</evidence>
<dbReference type="HOGENOM" id="CLU_087840_1_1_0"/>
<evidence type="ECO:0000256" key="4">
    <source>
        <dbReference type="ARBA" id="ARBA00022989"/>
    </source>
</evidence>
<feature type="transmembrane region" description="Helical" evidence="6">
    <location>
        <begin position="75"/>
        <end position="93"/>
    </location>
</feature>
<keyword evidence="3 6" id="KW-0812">Transmembrane</keyword>
<reference evidence="7 8" key="1">
    <citation type="journal article" date="2010" name="Stand. Genomic Sci.">
        <title>Complete genome sequence of Ilyobacter polytropus type strain (CuHbu1).</title>
        <authorList>
            <person name="Sikorski J."/>
            <person name="Chertkov O."/>
            <person name="Lapidus A."/>
            <person name="Nolan M."/>
            <person name="Lucas S."/>
            <person name="Del Rio T.G."/>
            <person name="Tice H."/>
            <person name="Cheng J.F."/>
            <person name="Tapia R."/>
            <person name="Han C."/>
            <person name="Goodwin L."/>
            <person name="Pitluck S."/>
            <person name="Liolios K."/>
            <person name="Ivanova N."/>
            <person name="Mavromatis K."/>
            <person name="Mikhailova N."/>
            <person name="Pati A."/>
            <person name="Chen A."/>
            <person name="Palaniappan K."/>
            <person name="Land M."/>
            <person name="Hauser L."/>
            <person name="Chang Y.J."/>
            <person name="Jeffries C.D."/>
            <person name="Brambilla E."/>
            <person name="Yasawong M."/>
            <person name="Rohde M."/>
            <person name="Pukall R."/>
            <person name="Spring S."/>
            <person name="Goker M."/>
            <person name="Woyke T."/>
            <person name="Bristow J."/>
            <person name="Eisen J.A."/>
            <person name="Markowitz V."/>
            <person name="Hugenholtz P."/>
            <person name="Kyrpides N.C."/>
            <person name="Klenk H.P."/>
        </authorList>
    </citation>
    <scope>NUCLEOTIDE SEQUENCE [LARGE SCALE GENOMIC DNA]</scope>
    <source>
        <strain evidence="8">ATCC 51220 / DSM 2926 / LMG 16218 / CuHBu1</strain>
        <plasmid evidence="8">pILYOP01</plasmid>
    </source>
</reference>
<evidence type="ECO:0000256" key="2">
    <source>
        <dbReference type="ARBA" id="ARBA00022475"/>
    </source>
</evidence>
<gene>
    <name evidence="7" type="ordered locus">Ilyop_2792</name>
</gene>
<dbReference type="InterPro" id="IPR001123">
    <property type="entry name" value="LeuE-type"/>
</dbReference>
<protein>
    <submittedName>
        <fullName evidence="7">Lysine exporter protein (LYSE/YGGA)</fullName>
    </submittedName>
</protein>
<dbReference type="GO" id="GO:0015171">
    <property type="term" value="F:amino acid transmembrane transporter activity"/>
    <property type="evidence" value="ECO:0007669"/>
    <property type="project" value="TreeGrafter"/>
</dbReference>
<dbReference type="PANTHER" id="PTHR30086">
    <property type="entry name" value="ARGININE EXPORTER PROTEIN ARGO"/>
    <property type="match status" value="1"/>
</dbReference>
<feature type="transmembrane region" description="Helical" evidence="6">
    <location>
        <begin position="42"/>
        <end position="63"/>
    </location>
</feature>
<evidence type="ECO:0000313" key="8">
    <source>
        <dbReference type="Proteomes" id="UP000006875"/>
    </source>
</evidence>
<accession>E3HD71</accession>
<comment type="subcellular location">
    <subcellularLocation>
        <location evidence="1">Cell membrane</location>
        <topology evidence="1">Multi-pass membrane protein</topology>
    </subcellularLocation>
</comment>
<organism evidence="7 8">
    <name type="scientific">Ilyobacter polytropus (strain ATCC 51220 / DSM 2926 / LMG 16218 / CuHBu1)</name>
    <dbReference type="NCBI Taxonomy" id="572544"/>
    <lineage>
        <taxon>Bacteria</taxon>
        <taxon>Fusobacteriati</taxon>
        <taxon>Fusobacteriota</taxon>
        <taxon>Fusobacteriia</taxon>
        <taxon>Fusobacteriales</taxon>
        <taxon>Fusobacteriaceae</taxon>
        <taxon>Ilyobacter</taxon>
    </lineage>
</organism>
<keyword evidence="4 6" id="KW-1133">Transmembrane helix</keyword>
<evidence type="ECO:0000313" key="7">
    <source>
        <dbReference type="EMBL" id="ADO84547.1"/>
    </source>
</evidence>
<dbReference type="PANTHER" id="PTHR30086:SF20">
    <property type="entry name" value="ARGININE EXPORTER PROTEIN ARGO-RELATED"/>
    <property type="match status" value="1"/>
</dbReference>
<feature type="transmembrane region" description="Helical" evidence="6">
    <location>
        <begin position="151"/>
        <end position="173"/>
    </location>
</feature>
<keyword evidence="8" id="KW-1185">Reference proteome</keyword>
<evidence type="ECO:0000256" key="6">
    <source>
        <dbReference type="SAM" id="Phobius"/>
    </source>
</evidence>
<sequence length="207" mass="23234">MSNLGIVLLKGILTGFILSLPLGPIGIYCMEKTLVEGEKEGFFSALGMVSVDVVYGILAYLFLNQIEVLILKYETYLKFILGICLIVMGYKKFKSHFEVKQIENEGEGIVKNFFTCFLVTLANPSTVFIFVAIFTTLGIVEDNSKFLPLELGGGIFIGGAFMWFFITYILYHCRKKIELPILEKITKSCGLVLLFFGALTLVTLFYH</sequence>
<dbReference type="KEGG" id="ipo:Ilyop_2792"/>
<feature type="transmembrane region" description="Helical" evidence="6">
    <location>
        <begin position="113"/>
        <end position="139"/>
    </location>
</feature>
<keyword evidence="2" id="KW-1003">Cell membrane</keyword>
<geneLocation type="plasmid" evidence="7 8">
    <name>pILYOP01</name>
</geneLocation>
<dbReference type="Proteomes" id="UP000006875">
    <property type="component" value="Plasmid pILYOP01"/>
</dbReference>
<name>E3HD71_ILYPC</name>
<evidence type="ECO:0000256" key="3">
    <source>
        <dbReference type="ARBA" id="ARBA00022692"/>
    </source>
</evidence>
<keyword evidence="5 6" id="KW-0472">Membrane</keyword>
<keyword evidence="7" id="KW-0614">Plasmid</keyword>